<evidence type="ECO:0000256" key="3">
    <source>
        <dbReference type="ARBA" id="ARBA00022840"/>
    </source>
</evidence>
<dbReference type="PANTHER" id="PTHR45772">
    <property type="entry name" value="CONSERVED COMPONENT OF ABC TRANSPORTER FOR NATURAL AMINO ACIDS-RELATED"/>
    <property type="match status" value="1"/>
</dbReference>
<dbReference type="SMART" id="SM00382">
    <property type="entry name" value="AAA"/>
    <property type="match status" value="1"/>
</dbReference>
<dbReference type="GO" id="GO:0005304">
    <property type="term" value="F:L-valine transmembrane transporter activity"/>
    <property type="evidence" value="ECO:0007669"/>
    <property type="project" value="TreeGrafter"/>
</dbReference>
<accession>A0A934NGK5</accession>
<dbReference type="InterPro" id="IPR003439">
    <property type="entry name" value="ABC_transporter-like_ATP-bd"/>
</dbReference>
<evidence type="ECO:0000256" key="1">
    <source>
        <dbReference type="ARBA" id="ARBA00022448"/>
    </source>
</evidence>
<dbReference type="InterPro" id="IPR051120">
    <property type="entry name" value="ABC_AA/LPS_Transport"/>
</dbReference>
<evidence type="ECO:0000256" key="2">
    <source>
        <dbReference type="ARBA" id="ARBA00022741"/>
    </source>
</evidence>
<dbReference type="Pfam" id="PF12399">
    <property type="entry name" value="BCA_ABC_TP_C"/>
    <property type="match status" value="1"/>
</dbReference>
<keyword evidence="3 5" id="KW-0067">ATP-binding</keyword>
<dbReference type="InterPro" id="IPR003593">
    <property type="entry name" value="AAA+_ATPase"/>
</dbReference>
<dbReference type="SUPFAM" id="SSF52540">
    <property type="entry name" value="P-loop containing nucleoside triphosphate hydrolases"/>
    <property type="match status" value="1"/>
</dbReference>
<dbReference type="GO" id="GO:0042941">
    <property type="term" value="P:D-alanine transmembrane transport"/>
    <property type="evidence" value="ECO:0007669"/>
    <property type="project" value="TreeGrafter"/>
</dbReference>
<comment type="caution">
    <text evidence="5">The sequence shown here is derived from an EMBL/GenBank/DDBJ whole genome shotgun (WGS) entry which is preliminary data.</text>
</comment>
<dbReference type="EMBL" id="JAEKNQ010000019">
    <property type="protein sequence ID" value="MBJ7602287.1"/>
    <property type="molecule type" value="Genomic_DNA"/>
</dbReference>
<dbReference type="PANTHER" id="PTHR45772:SF7">
    <property type="entry name" value="AMINO ACID ABC TRANSPORTER ATP-BINDING PROTEIN"/>
    <property type="match status" value="1"/>
</dbReference>
<gene>
    <name evidence="5" type="ORF">JF888_03700</name>
</gene>
<dbReference type="GO" id="GO:0005524">
    <property type="term" value="F:ATP binding"/>
    <property type="evidence" value="ECO:0007669"/>
    <property type="project" value="UniProtKB-KW"/>
</dbReference>
<proteinExistence type="predicted"/>
<dbReference type="GO" id="GO:0015808">
    <property type="term" value="P:L-alanine transport"/>
    <property type="evidence" value="ECO:0007669"/>
    <property type="project" value="TreeGrafter"/>
</dbReference>
<sequence>MALLSLVHVDKRFGGVNALTDVGFQVEQDEILGLIGPNGAGKTTLLNCISGVFPLDGGSIHFAGQRISGLPPHRIARLGIGRTFQVVKPFLSMTVRENAAVGALFGASNLQPRLAFQAAEEVLELVGMAAKSGHAVGSLTIPDRKRLEVARALATKPRLLLLDEVMAGLNAVEVEEALDMVRTVHRSGVTIVLIEHVMKVVVGLCQRVVVLNFGQPLAAGTPEEVLRDERVIEAYLGEKYAARVRRAGG</sequence>
<dbReference type="CDD" id="cd03219">
    <property type="entry name" value="ABC_Mj1267_LivG_branched"/>
    <property type="match status" value="1"/>
</dbReference>
<dbReference type="PROSITE" id="PS50893">
    <property type="entry name" value="ABC_TRANSPORTER_2"/>
    <property type="match status" value="1"/>
</dbReference>
<name>A0A934NGK5_9BACT</name>
<dbReference type="Gene3D" id="3.40.50.300">
    <property type="entry name" value="P-loop containing nucleotide triphosphate hydrolases"/>
    <property type="match status" value="1"/>
</dbReference>
<evidence type="ECO:0000313" key="6">
    <source>
        <dbReference type="Proteomes" id="UP000620075"/>
    </source>
</evidence>
<keyword evidence="1" id="KW-0813">Transport</keyword>
<reference evidence="5 6" key="1">
    <citation type="submission" date="2020-10" db="EMBL/GenBank/DDBJ databases">
        <title>Ca. Dormibacterota MAGs.</title>
        <authorList>
            <person name="Montgomery K."/>
        </authorList>
    </citation>
    <scope>NUCLEOTIDE SEQUENCE [LARGE SCALE GENOMIC DNA]</scope>
    <source>
        <strain evidence="5">SC8811_S16_3</strain>
    </source>
</reference>
<evidence type="ECO:0000313" key="5">
    <source>
        <dbReference type="EMBL" id="MBJ7602287.1"/>
    </source>
</evidence>
<dbReference type="RefSeq" id="WP_338176701.1">
    <property type="nucleotide sequence ID" value="NZ_JAEKNQ010000019.1"/>
</dbReference>
<protein>
    <submittedName>
        <fullName evidence="5">ABC transporter ATP-binding protein</fullName>
    </submittedName>
</protein>
<organism evidence="5 6">
    <name type="scientific">Candidatus Dormiibacter inghamiae</name>
    <dbReference type="NCBI Taxonomy" id="3127013"/>
    <lineage>
        <taxon>Bacteria</taxon>
        <taxon>Bacillati</taxon>
        <taxon>Candidatus Dormiibacterota</taxon>
        <taxon>Candidatus Dormibacteria</taxon>
        <taxon>Candidatus Dormibacterales</taxon>
        <taxon>Candidatus Dormibacteraceae</taxon>
        <taxon>Candidatus Dormiibacter</taxon>
    </lineage>
</organism>
<dbReference type="InterPro" id="IPR032823">
    <property type="entry name" value="BCA_ABC_TP_C"/>
</dbReference>
<dbReference type="AlphaFoldDB" id="A0A934NGK5"/>
<dbReference type="Pfam" id="PF00005">
    <property type="entry name" value="ABC_tran"/>
    <property type="match status" value="1"/>
</dbReference>
<dbReference type="GO" id="GO:0005886">
    <property type="term" value="C:plasma membrane"/>
    <property type="evidence" value="ECO:0007669"/>
    <property type="project" value="TreeGrafter"/>
</dbReference>
<keyword evidence="2" id="KW-0547">Nucleotide-binding</keyword>
<dbReference type="InterPro" id="IPR027417">
    <property type="entry name" value="P-loop_NTPase"/>
</dbReference>
<dbReference type="GO" id="GO:0015188">
    <property type="term" value="F:L-isoleucine transmembrane transporter activity"/>
    <property type="evidence" value="ECO:0007669"/>
    <property type="project" value="TreeGrafter"/>
</dbReference>
<evidence type="ECO:0000259" key="4">
    <source>
        <dbReference type="PROSITE" id="PS50893"/>
    </source>
</evidence>
<dbReference type="GO" id="GO:1903805">
    <property type="term" value="P:L-valine import across plasma membrane"/>
    <property type="evidence" value="ECO:0007669"/>
    <property type="project" value="TreeGrafter"/>
</dbReference>
<dbReference type="GO" id="GO:1903806">
    <property type="term" value="P:L-isoleucine import across plasma membrane"/>
    <property type="evidence" value="ECO:0007669"/>
    <property type="project" value="TreeGrafter"/>
</dbReference>
<dbReference type="Proteomes" id="UP000620075">
    <property type="component" value="Unassembled WGS sequence"/>
</dbReference>
<dbReference type="GO" id="GO:0016887">
    <property type="term" value="F:ATP hydrolysis activity"/>
    <property type="evidence" value="ECO:0007669"/>
    <property type="project" value="InterPro"/>
</dbReference>
<feature type="domain" description="ABC transporter" evidence="4">
    <location>
        <begin position="4"/>
        <end position="238"/>
    </location>
</feature>
<dbReference type="GO" id="GO:0015192">
    <property type="term" value="F:L-phenylalanine transmembrane transporter activity"/>
    <property type="evidence" value="ECO:0007669"/>
    <property type="project" value="TreeGrafter"/>
</dbReference>